<dbReference type="EMBL" id="LCMI01000006">
    <property type="protein sequence ID" value="KKU33049.1"/>
    <property type="molecule type" value="Genomic_DNA"/>
</dbReference>
<protein>
    <submittedName>
        <fullName evidence="1">Uncharacterized protein</fullName>
    </submittedName>
</protein>
<dbReference type="AlphaFoldDB" id="A0A0G1PJQ1"/>
<dbReference type="Proteomes" id="UP000034794">
    <property type="component" value="Unassembled WGS sequence"/>
</dbReference>
<evidence type="ECO:0000313" key="1">
    <source>
        <dbReference type="EMBL" id="KKU33049.1"/>
    </source>
</evidence>
<sequence length="82" mass="8456">MTSGVSSKAGGAILDFRSRFSDVRLGFMMGGVVNGSEEIWFVTGALMSSMIEVEVGGCWSAGGGAEDAGVGNWPRSSFGMVI</sequence>
<gene>
    <name evidence="1" type="ORF">UX47_C0006G0020</name>
</gene>
<reference evidence="1 2" key="1">
    <citation type="journal article" date="2015" name="Nature">
        <title>rRNA introns, odd ribosomes, and small enigmatic genomes across a large radiation of phyla.</title>
        <authorList>
            <person name="Brown C.T."/>
            <person name="Hug L.A."/>
            <person name="Thomas B.C."/>
            <person name="Sharon I."/>
            <person name="Castelle C.J."/>
            <person name="Singh A."/>
            <person name="Wilkins M.J."/>
            <person name="Williams K.H."/>
            <person name="Banfield J.F."/>
        </authorList>
    </citation>
    <scope>NUCLEOTIDE SEQUENCE [LARGE SCALE GENOMIC DNA]</scope>
</reference>
<accession>A0A0G1PJQ1</accession>
<evidence type="ECO:0000313" key="2">
    <source>
        <dbReference type="Proteomes" id="UP000034794"/>
    </source>
</evidence>
<comment type="caution">
    <text evidence="1">The sequence shown here is derived from an EMBL/GenBank/DDBJ whole genome shotgun (WGS) entry which is preliminary data.</text>
</comment>
<name>A0A0G1PJQ1_9BACT</name>
<organism evidence="1 2">
    <name type="scientific">Candidatus Collierbacteria bacterium GW2011_GWA2_46_26</name>
    <dbReference type="NCBI Taxonomy" id="1618381"/>
    <lineage>
        <taxon>Bacteria</taxon>
        <taxon>Candidatus Collieribacteriota</taxon>
    </lineage>
</organism>
<proteinExistence type="predicted"/>